<reference evidence="1" key="1">
    <citation type="submission" date="2022-07" db="EMBL/GenBank/DDBJ databases">
        <title>Genome analysis of Parmales, a sister group of diatoms, reveals the evolutionary specialization of diatoms from phago-mixotrophs to photoautotrophs.</title>
        <authorList>
            <person name="Ban H."/>
            <person name="Sato S."/>
            <person name="Yoshikawa S."/>
            <person name="Kazumasa Y."/>
            <person name="Nakamura Y."/>
            <person name="Ichinomiya M."/>
            <person name="Saitoh K."/>
            <person name="Sato N."/>
            <person name="Blanc-Mathieu R."/>
            <person name="Endo H."/>
            <person name="Kuwata A."/>
            <person name="Ogata H."/>
        </authorList>
    </citation>
    <scope>NUCLEOTIDE SEQUENCE</scope>
</reference>
<evidence type="ECO:0000313" key="2">
    <source>
        <dbReference type="Proteomes" id="UP001165082"/>
    </source>
</evidence>
<accession>A0A9W7AF97</accession>
<gene>
    <name evidence="1" type="ORF">TrRE_jg12562</name>
</gene>
<dbReference type="AlphaFoldDB" id="A0A9W7AF97"/>
<name>A0A9W7AF97_9STRA</name>
<dbReference type="Proteomes" id="UP001165082">
    <property type="component" value="Unassembled WGS sequence"/>
</dbReference>
<sequence length="209" mass="23640">MTATKRPEFLMQLGAYMQRGGWNETARVLITMAAENCKDKDFEILYSAGEYFHNIMEDVQQAGVHFYATAEAALGVLKNSKMTKDVKKEAMDKLKIVAGLVPERGEQSKIINELVETKMWREVREIIWHLHRETLLGTSGVLAWARHVKEIGKGKDLLDLISSGWVENNQLSSDEEWTKVMNNAKEFVQNFVLGVSSKKEMEGGSSSEL</sequence>
<proteinExistence type="predicted"/>
<evidence type="ECO:0000313" key="1">
    <source>
        <dbReference type="EMBL" id="GMH69526.1"/>
    </source>
</evidence>
<dbReference type="OrthoDB" id="206201at2759"/>
<protein>
    <submittedName>
        <fullName evidence="1">Uncharacterized protein</fullName>
    </submittedName>
</protein>
<organism evidence="1 2">
    <name type="scientific">Triparma retinervis</name>
    <dbReference type="NCBI Taxonomy" id="2557542"/>
    <lineage>
        <taxon>Eukaryota</taxon>
        <taxon>Sar</taxon>
        <taxon>Stramenopiles</taxon>
        <taxon>Ochrophyta</taxon>
        <taxon>Bolidophyceae</taxon>
        <taxon>Parmales</taxon>
        <taxon>Triparmaceae</taxon>
        <taxon>Triparma</taxon>
    </lineage>
</organism>
<dbReference type="EMBL" id="BRXZ01002755">
    <property type="protein sequence ID" value="GMH69526.1"/>
    <property type="molecule type" value="Genomic_DNA"/>
</dbReference>
<keyword evidence="2" id="KW-1185">Reference proteome</keyword>
<comment type="caution">
    <text evidence="1">The sequence shown here is derived from an EMBL/GenBank/DDBJ whole genome shotgun (WGS) entry which is preliminary data.</text>
</comment>